<keyword evidence="4 6" id="KW-0168">Coated pit</keyword>
<protein>
    <recommendedName>
        <fullName evidence="6">Clathrin light chain</fullName>
    </recommendedName>
</protein>
<evidence type="ECO:0000256" key="1">
    <source>
        <dbReference type="ARBA" id="ARBA00004180"/>
    </source>
</evidence>
<name>A0A1L0DLC0_9ASCO</name>
<comment type="function">
    <text evidence="6">Clathrin is the major protein of the polyhedral coat of coated pits and vesicles.</text>
</comment>
<dbReference type="GO" id="GO:0005198">
    <property type="term" value="F:structural molecule activity"/>
    <property type="evidence" value="ECO:0007669"/>
    <property type="project" value="InterPro"/>
</dbReference>
<dbReference type="GO" id="GO:0072583">
    <property type="term" value="P:clathrin-dependent endocytosis"/>
    <property type="evidence" value="ECO:0007669"/>
    <property type="project" value="TreeGrafter"/>
</dbReference>
<dbReference type="GO" id="GO:0030130">
    <property type="term" value="C:clathrin coat of trans-Golgi network vesicle"/>
    <property type="evidence" value="ECO:0007669"/>
    <property type="project" value="InterPro"/>
</dbReference>
<sequence length="212" mass="24447">MADKYPELDVQADDNDFDGDFLSREKELVGDEFKTEQDVDVLAESDDEIQEFKEQFPEVGEPDEQVAVPVDDEDDEDEFEGFGSAPPVSKDLGESEPLKEWKERRDLEIDEREKANEKKKQDIIKSAQQNIDDFYDNYNSKREQHTKEVEEEEETFLAKRDDFLKNGTLWDRVNELVDGVGELPEDGRDKSRFKELLSKLKGKENAPGAAGY</sequence>
<evidence type="ECO:0000313" key="9">
    <source>
        <dbReference type="EMBL" id="SGZ53206.1"/>
    </source>
</evidence>
<dbReference type="Pfam" id="PF01086">
    <property type="entry name" value="Clathrin_lg_ch"/>
    <property type="match status" value="1"/>
</dbReference>
<evidence type="ECO:0000256" key="7">
    <source>
        <dbReference type="SAM" id="MobiDB-lite"/>
    </source>
</evidence>
<dbReference type="GO" id="GO:0030132">
    <property type="term" value="C:clathrin coat of coated pit"/>
    <property type="evidence" value="ECO:0007669"/>
    <property type="project" value="InterPro"/>
</dbReference>
<keyword evidence="5 6" id="KW-0968">Cytoplasmic vesicle</keyword>
<dbReference type="EMBL" id="LT635757">
    <property type="protein sequence ID" value="SGZ49526.1"/>
    <property type="molecule type" value="Genomic_DNA"/>
</dbReference>
<dbReference type="STRING" id="45354.A0A1L0DLC0"/>
<dbReference type="OrthoDB" id="5512at2759"/>
<evidence type="ECO:0000256" key="4">
    <source>
        <dbReference type="ARBA" id="ARBA00023176"/>
    </source>
</evidence>
<dbReference type="AlphaFoldDB" id="A0A1L0DLC0"/>
<evidence type="ECO:0000256" key="6">
    <source>
        <dbReference type="RuleBase" id="RU363137"/>
    </source>
</evidence>
<evidence type="ECO:0000256" key="5">
    <source>
        <dbReference type="ARBA" id="ARBA00023329"/>
    </source>
</evidence>
<evidence type="ECO:0000256" key="2">
    <source>
        <dbReference type="ARBA" id="ARBA00005263"/>
    </source>
</evidence>
<comment type="subcellular location">
    <subcellularLocation>
        <location evidence="1 6">Cytoplasmic vesicle membrane</location>
        <topology evidence="1 6">Peripheral membrane protein</topology>
        <orientation evidence="1 6">Cytoplasmic side</orientation>
    </subcellularLocation>
    <subcellularLocation>
        <location evidence="6">Membrane</location>
        <location evidence="6">Coated pit</location>
        <topology evidence="6">Peripheral membrane protein</topology>
        <orientation evidence="6">Cytoplasmic side</orientation>
    </subcellularLocation>
    <text evidence="6">Cytoplasmic face of coated pits and vesicles.</text>
</comment>
<evidence type="ECO:0000256" key="3">
    <source>
        <dbReference type="ARBA" id="ARBA00023136"/>
    </source>
</evidence>
<dbReference type="EMBL" id="LT635766">
    <property type="protein sequence ID" value="SGZ53206.1"/>
    <property type="molecule type" value="Genomic_DNA"/>
</dbReference>
<reference evidence="10 11" key="1">
    <citation type="submission" date="2016-10" db="EMBL/GenBank/DDBJ databases">
        <authorList>
            <person name="de Groot N.N."/>
        </authorList>
    </citation>
    <scope>NUCLEOTIDE SEQUENCE [LARGE SCALE GENOMIC DNA]</scope>
    <source>
        <strain evidence="8 11">CBS 141442</strain>
        <strain evidence="9 10">PYCC 4715</strain>
    </source>
</reference>
<dbReference type="PANTHER" id="PTHR10639:SF7">
    <property type="entry name" value="CLATHRIN LIGHT CHAIN"/>
    <property type="match status" value="1"/>
</dbReference>
<gene>
    <name evidence="9" type="ORF">SAMEA4029009_CIC11G00000003818</name>
    <name evidence="8" type="ORF">SAMEA4029010_CIC11G00000005686</name>
</gene>
<keyword evidence="3 6" id="KW-0472">Membrane</keyword>
<dbReference type="GO" id="GO:0006886">
    <property type="term" value="P:intracellular protein transport"/>
    <property type="evidence" value="ECO:0007669"/>
    <property type="project" value="InterPro"/>
</dbReference>
<comment type="similarity">
    <text evidence="2 6">Belongs to the clathrin light chain family.</text>
</comment>
<organism evidence="9 10">
    <name type="scientific">Sungouiella intermedia</name>
    <dbReference type="NCBI Taxonomy" id="45354"/>
    <lineage>
        <taxon>Eukaryota</taxon>
        <taxon>Fungi</taxon>
        <taxon>Dikarya</taxon>
        <taxon>Ascomycota</taxon>
        <taxon>Saccharomycotina</taxon>
        <taxon>Pichiomycetes</taxon>
        <taxon>Metschnikowiaceae</taxon>
        <taxon>Sungouiella</taxon>
    </lineage>
</organism>
<evidence type="ECO:0000313" key="11">
    <source>
        <dbReference type="Proteomes" id="UP000182334"/>
    </source>
</evidence>
<dbReference type="InterPro" id="IPR000996">
    <property type="entry name" value="Clathrin_L-chain"/>
</dbReference>
<accession>A0A1L0DLC0</accession>
<proteinExistence type="inferred from homology"/>
<feature type="compositionally biased region" description="Acidic residues" evidence="7">
    <location>
        <begin position="60"/>
        <end position="80"/>
    </location>
</feature>
<evidence type="ECO:0000313" key="8">
    <source>
        <dbReference type="EMBL" id="SGZ49526.1"/>
    </source>
</evidence>
<feature type="compositionally biased region" description="Basic and acidic residues" evidence="7">
    <location>
        <begin position="91"/>
        <end position="106"/>
    </location>
</feature>
<evidence type="ECO:0000313" key="10">
    <source>
        <dbReference type="Proteomes" id="UP000182259"/>
    </source>
</evidence>
<keyword evidence="11" id="KW-1185">Reference proteome</keyword>
<feature type="region of interest" description="Disordered" evidence="7">
    <location>
        <begin position="56"/>
        <end position="106"/>
    </location>
</feature>
<dbReference type="Proteomes" id="UP000182259">
    <property type="component" value="Chromosome III"/>
</dbReference>
<dbReference type="GO" id="GO:0032050">
    <property type="term" value="F:clathrin heavy chain binding"/>
    <property type="evidence" value="ECO:0007669"/>
    <property type="project" value="TreeGrafter"/>
</dbReference>
<dbReference type="PANTHER" id="PTHR10639">
    <property type="entry name" value="CLATHRIN LIGHT CHAIN"/>
    <property type="match status" value="1"/>
</dbReference>
<dbReference type="Proteomes" id="UP000182334">
    <property type="component" value="Chromosome II"/>
</dbReference>